<evidence type="ECO:0000313" key="2">
    <source>
        <dbReference type="EMBL" id="KAF9474829.1"/>
    </source>
</evidence>
<organism evidence="2 3">
    <name type="scientific">Pholiota conissans</name>
    <dbReference type="NCBI Taxonomy" id="109636"/>
    <lineage>
        <taxon>Eukaryota</taxon>
        <taxon>Fungi</taxon>
        <taxon>Dikarya</taxon>
        <taxon>Basidiomycota</taxon>
        <taxon>Agaricomycotina</taxon>
        <taxon>Agaricomycetes</taxon>
        <taxon>Agaricomycetidae</taxon>
        <taxon>Agaricales</taxon>
        <taxon>Agaricineae</taxon>
        <taxon>Strophariaceae</taxon>
        <taxon>Pholiota</taxon>
    </lineage>
</organism>
<evidence type="ECO:0000256" key="1">
    <source>
        <dbReference type="SAM" id="MobiDB-lite"/>
    </source>
</evidence>
<comment type="caution">
    <text evidence="2">The sequence shown here is derived from an EMBL/GenBank/DDBJ whole genome shotgun (WGS) entry which is preliminary data.</text>
</comment>
<feature type="compositionally biased region" description="Acidic residues" evidence="1">
    <location>
        <begin position="93"/>
        <end position="105"/>
    </location>
</feature>
<sequence length="483" mass="54027">MAQTATQDLKGWVDFTAPAVHDKKPEKQLQKVEAALNKRNNRYLSKDKRKILERLKEEIEAHLAEIREISPLTSPPPTPAVEDEVNPGGDEVGAGEDEGDKEDQDTAVLGKRRAGQSPLPRPKKARKSKSTSTAEMNAKAEIEKEKKELKLKALSALAYPHMEAMTSSYNAAVNAKKGEDHQAVYSEVKKCAETIKEIVKNACAIHNITMEAIGWPKASATAKLRDALEEDGAQIDYYRNIVLFIGMKPAAVNTSTKGKKVEDKEAEKPKFWDYETNDYVELDNIIAKRIRETPGSYQGFVTLGYSEIQKVFQNIQSNEKCLYCCGTRSIKNHDDQDHTGHDCLGCGGRKDLAVVDLFMTKISALVEGITPRNVLAKDVRSDDPNVIKPQRQRIHQEALKMVSAVIRELSGHSSITLMNTREDRLAYTAMWALKRLRDYYESSTDNAEVGAELTPVIESLELFMDGSRKDKTYIDCPDTWAPL</sequence>
<evidence type="ECO:0000313" key="3">
    <source>
        <dbReference type="Proteomes" id="UP000807469"/>
    </source>
</evidence>
<name>A0A9P5YSV1_9AGAR</name>
<feature type="region of interest" description="Disordered" evidence="1">
    <location>
        <begin position="66"/>
        <end position="138"/>
    </location>
</feature>
<reference evidence="2" key="1">
    <citation type="submission" date="2020-11" db="EMBL/GenBank/DDBJ databases">
        <authorList>
            <consortium name="DOE Joint Genome Institute"/>
            <person name="Ahrendt S."/>
            <person name="Riley R."/>
            <person name="Andreopoulos W."/>
            <person name="Labutti K."/>
            <person name="Pangilinan J."/>
            <person name="Ruiz-Duenas F.J."/>
            <person name="Barrasa J.M."/>
            <person name="Sanchez-Garcia M."/>
            <person name="Camarero S."/>
            <person name="Miyauchi S."/>
            <person name="Serrano A."/>
            <person name="Linde D."/>
            <person name="Babiker R."/>
            <person name="Drula E."/>
            <person name="Ayuso-Fernandez I."/>
            <person name="Pacheco R."/>
            <person name="Padilla G."/>
            <person name="Ferreira P."/>
            <person name="Barriuso J."/>
            <person name="Kellner H."/>
            <person name="Castanera R."/>
            <person name="Alfaro M."/>
            <person name="Ramirez L."/>
            <person name="Pisabarro A.G."/>
            <person name="Kuo A."/>
            <person name="Tritt A."/>
            <person name="Lipzen A."/>
            <person name="He G."/>
            <person name="Yan M."/>
            <person name="Ng V."/>
            <person name="Cullen D."/>
            <person name="Martin F."/>
            <person name="Rosso M.-N."/>
            <person name="Henrissat B."/>
            <person name="Hibbett D."/>
            <person name="Martinez A.T."/>
            <person name="Grigoriev I.V."/>
        </authorList>
    </citation>
    <scope>NUCLEOTIDE SEQUENCE</scope>
    <source>
        <strain evidence="2">CIRM-BRFM 674</strain>
    </source>
</reference>
<accession>A0A9P5YSV1</accession>
<keyword evidence="3" id="KW-1185">Reference proteome</keyword>
<dbReference type="Proteomes" id="UP000807469">
    <property type="component" value="Unassembled WGS sequence"/>
</dbReference>
<protein>
    <submittedName>
        <fullName evidence="2">Uncharacterized protein</fullName>
    </submittedName>
</protein>
<dbReference type="AlphaFoldDB" id="A0A9P5YSV1"/>
<gene>
    <name evidence="2" type="ORF">BDN70DRAFT_936369</name>
</gene>
<dbReference type="EMBL" id="MU155360">
    <property type="protein sequence ID" value="KAF9474829.1"/>
    <property type="molecule type" value="Genomic_DNA"/>
</dbReference>
<proteinExistence type="predicted"/>